<name>U9SYU4_RHIID</name>
<sequence length="73" mass="8722">MKIYLPDFLFPSREVEDIFRKRNVYKKKSRKSTPIELDAYNLVNVTCSARLSYPSEKLKLQQQMVQKRVRSVL</sequence>
<dbReference type="EMBL" id="KI296774">
    <property type="protein sequence ID" value="ESA01050.1"/>
    <property type="molecule type" value="Genomic_DNA"/>
</dbReference>
<protein>
    <submittedName>
        <fullName evidence="1">Uncharacterized protein</fullName>
    </submittedName>
</protein>
<dbReference type="AlphaFoldDB" id="U9SYU4"/>
<reference evidence="1" key="1">
    <citation type="submission" date="2013-07" db="EMBL/GenBank/DDBJ databases">
        <title>The genome of an arbuscular mycorrhizal fungus provides insights into the evolution of the oldest plant symbiosis.</title>
        <authorList>
            <consortium name="DOE Joint Genome Institute"/>
            <person name="Tisserant E."/>
            <person name="Malbreil M."/>
            <person name="Kuo A."/>
            <person name="Kohler A."/>
            <person name="Symeonidi A."/>
            <person name="Balestrini R."/>
            <person name="Charron P."/>
            <person name="Duensing N."/>
            <person name="Frei-dit-Frey N."/>
            <person name="Gianinazzi-Pearson V."/>
            <person name="Gilbert B."/>
            <person name="Handa Y."/>
            <person name="Hijri M."/>
            <person name="Kaul R."/>
            <person name="Kawaguchi M."/>
            <person name="Krajinski F."/>
            <person name="Lammers P."/>
            <person name="Lapierre D."/>
            <person name="Masclaux F.G."/>
            <person name="Murat C."/>
            <person name="Morin E."/>
            <person name="Ndikumana S."/>
            <person name="Pagni M."/>
            <person name="Petitpierre D."/>
            <person name="Requena N."/>
            <person name="Rosikiewicz P."/>
            <person name="Riley R."/>
            <person name="Saito K."/>
            <person name="San Clemente H."/>
            <person name="Shapiro H."/>
            <person name="van Tuinen D."/>
            <person name="Becard G."/>
            <person name="Bonfante P."/>
            <person name="Paszkowski U."/>
            <person name="Shachar-Hill Y."/>
            <person name="Young J.P."/>
            <person name="Sanders I.R."/>
            <person name="Henrissat B."/>
            <person name="Rensing S.A."/>
            <person name="Grigoriev I.V."/>
            <person name="Corradi N."/>
            <person name="Roux C."/>
            <person name="Martin F."/>
        </authorList>
    </citation>
    <scope>NUCLEOTIDE SEQUENCE</scope>
    <source>
        <strain evidence="1">DAOM 197198</strain>
    </source>
</reference>
<proteinExistence type="predicted"/>
<dbReference type="HOGENOM" id="CLU_2706134_0_0_1"/>
<accession>U9SYU4</accession>
<organism evidence="1">
    <name type="scientific">Rhizophagus irregularis (strain DAOM 181602 / DAOM 197198 / MUCL 43194)</name>
    <name type="common">Arbuscular mycorrhizal fungus</name>
    <name type="synonym">Glomus intraradices</name>
    <dbReference type="NCBI Taxonomy" id="747089"/>
    <lineage>
        <taxon>Eukaryota</taxon>
        <taxon>Fungi</taxon>
        <taxon>Fungi incertae sedis</taxon>
        <taxon>Mucoromycota</taxon>
        <taxon>Glomeromycotina</taxon>
        <taxon>Glomeromycetes</taxon>
        <taxon>Glomerales</taxon>
        <taxon>Glomeraceae</taxon>
        <taxon>Rhizophagus</taxon>
    </lineage>
</organism>
<evidence type="ECO:0000313" key="1">
    <source>
        <dbReference type="EMBL" id="ESA01050.1"/>
    </source>
</evidence>
<gene>
    <name evidence="1" type="ORF">GLOINDRAFT_334239</name>
</gene>